<evidence type="ECO:0000313" key="3">
    <source>
        <dbReference type="Proteomes" id="UP000279330"/>
    </source>
</evidence>
<feature type="domain" description="Helix-turn-helix" evidence="1">
    <location>
        <begin position="9"/>
        <end position="60"/>
    </location>
</feature>
<dbReference type="InterPro" id="IPR009061">
    <property type="entry name" value="DNA-bd_dom_put_sf"/>
</dbReference>
<evidence type="ECO:0000259" key="1">
    <source>
        <dbReference type="Pfam" id="PF12728"/>
    </source>
</evidence>
<dbReference type="EMBL" id="MH727556">
    <property type="protein sequence ID" value="AYB70121.1"/>
    <property type="molecule type" value="Genomic_DNA"/>
</dbReference>
<dbReference type="Pfam" id="PF12728">
    <property type="entry name" value="HTH_17"/>
    <property type="match status" value="1"/>
</dbReference>
<proteinExistence type="predicted"/>
<accession>A0A385UET9</accession>
<sequence length="66" mass="7559">MTMNTDDPLLTPKETADLLSIPLSTLRYWRSENKGPAPTKLGYRTVRYRRSTVLKYAASREQRADG</sequence>
<protein>
    <submittedName>
        <fullName evidence="2">Helix-turn-helix DNA binding protein</fullName>
    </submittedName>
</protein>
<dbReference type="Proteomes" id="UP000279330">
    <property type="component" value="Segment"/>
</dbReference>
<dbReference type="RefSeq" id="YP_009812617.1">
    <property type="nucleotide sequence ID" value="NC_048068.1"/>
</dbReference>
<name>A0A385UET9_9CAUD</name>
<dbReference type="GeneID" id="55003686"/>
<evidence type="ECO:0000313" key="2">
    <source>
        <dbReference type="EMBL" id="AYB70121.1"/>
    </source>
</evidence>
<reference evidence="2 3" key="1">
    <citation type="submission" date="2018-08" db="EMBL/GenBank/DDBJ databases">
        <authorList>
            <person name="Miller G.E."/>
            <person name="Abrahams R."/>
            <person name="Bazan D.C."/>
            <person name="Beglau B.C."/>
            <person name="Blaylock E.C."/>
            <person name="Choi J.D."/>
            <person name="Grewal S.K."/>
            <person name="Hernandez E.V."/>
            <person name="Kim D.J."/>
            <person name="Kim K."/>
            <person name="Lee Y."/>
            <person name="Linde M.K."/>
            <person name="Lopez M.B."/>
            <person name="Pangalila E."/>
            <person name="Parker M.A."/>
            <person name="Specht R.C."/>
            <person name="Teng M.C."/>
            <person name="Toledo B."/>
            <person name="Tran S."/>
            <person name="Yu H."/>
            <person name="Kalaj N."/>
            <person name="Muthiah A.S."/>
            <person name="Dean N.S."/>
            <person name="Diaz A."/>
            <person name="Garlena R.A."/>
            <person name="Russell D.A."/>
            <person name="Pope W.H."/>
            <person name="Jacobs-Sera D."/>
            <person name="Hatfull G.F."/>
        </authorList>
    </citation>
    <scope>NUCLEOTIDE SEQUENCE [LARGE SCALE GENOMIC DNA]</scope>
</reference>
<dbReference type="InterPro" id="IPR041657">
    <property type="entry name" value="HTH_17"/>
</dbReference>
<dbReference type="SUPFAM" id="SSF46955">
    <property type="entry name" value="Putative DNA-binding domain"/>
    <property type="match status" value="1"/>
</dbReference>
<gene>
    <name evidence="2" type="primary">11</name>
    <name evidence="2" type="ORF">SEA_ONEIAGILLIAN_11</name>
</gene>
<dbReference type="KEGG" id="vg:55003686"/>
<keyword evidence="3" id="KW-1185">Reference proteome</keyword>
<organism evidence="2 3">
    <name type="scientific">Microbacterium phage OneinaGillian</name>
    <dbReference type="NCBI Taxonomy" id="2301604"/>
    <lineage>
        <taxon>Viruses</taxon>
        <taxon>Duplodnaviria</taxon>
        <taxon>Heunggongvirae</taxon>
        <taxon>Uroviricota</taxon>
        <taxon>Caudoviricetes</taxon>
        <taxon>Gillianvirus</taxon>
        <taxon>Gillianvirus oneinagillian</taxon>
    </lineage>
</organism>